<dbReference type="SUPFAM" id="SSF53187">
    <property type="entry name" value="Zn-dependent exopeptidases"/>
    <property type="match status" value="1"/>
</dbReference>
<dbReference type="InterPro" id="IPR007484">
    <property type="entry name" value="Peptidase_M28"/>
</dbReference>
<dbReference type="InterPro" id="IPR045175">
    <property type="entry name" value="M28_fam"/>
</dbReference>
<accession>A0A7S2J6K2</accession>
<protein>
    <recommendedName>
        <fullName evidence="4">Peptidase M28 domain-containing protein</fullName>
    </recommendedName>
</protein>
<dbReference type="GO" id="GO:0006508">
    <property type="term" value="P:proteolysis"/>
    <property type="evidence" value="ECO:0007669"/>
    <property type="project" value="InterPro"/>
</dbReference>
<dbReference type="GO" id="GO:0008235">
    <property type="term" value="F:metalloexopeptidase activity"/>
    <property type="evidence" value="ECO:0007669"/>
    <property type="project" value="InterPro"/>
</dbReference>
<dbReference type="PANTHER" id="PTHR12147:SF26">
    <property type="entry name" value="PEPTIDASE M28 DOMAIN-CONTAINING PROTEIN"/>
    <property type="match status" value="1"/>
</dbReference>
<organism evidence="5">
    <name type="scientific">Alexandrium andersonii</name>
    <dbReference type="NCBI Taxonomy" id="327968"/>
    <lineage>
        <taxon>Eukaryota</taxon>
        <taxon>Sar</taxon>
        <taxon>Alveolata</taxon>
        <taxon>Dinophyceae</taxon>
        <taxon>Gonyaulacales</taxon>
        <taxon>Pyrocystaceae</taxon>
        <taxon>Alexandrium</taxon>
    </lineage>
</organism>
<keyword evidence="3" id="KW-0732">Signal</keyword>
<dbReference type="PANTHER" id="PTHR12147">
    <property type="entry name" value="METALLOPEPTIDASE M28 FAMILY MEMBER"/>
    <property type="match status" value="1"/>
</dbReference>
<feature type="chain" id="PRO_5031386567" description="Peptidase M28 domain-containing protein" evidence="3">
    <location>
        <begin position="19"/>
        <end position="464"/>
    </location>
</feature>
<name>A0A7S2J6K2_9DINO</name>
<evidence type="ECO:0000313" key="5">
    <source>
        <dbReference type="EMBL" id="CAD9539222.1"/>
    </source>
</evidence>
<evidence type="ECO:0000259" key="4">
    <source>
        <dbReference type="Pfam" id="PF04389"/>
    </source>
</evidence>
<dbReference type="Pfam" id="PF04389">
    <property type="entry name" value="Peptidase_M28"/>
    <property type="match status" value="1"/>
</dbReference>
<feature type="domain" description="Peptidase M28" evidence="4">
    <location>
        <begin position="220"/>
        <end position="447"/>
    </location>
</feature>
<dbReference type="EMBL" id="HBGQ01099362">
    <property type="protein sequence ID" value="CAD9539222.1"/>
    <property type="molecule type" value="Transcribed_RNA"/>
</dbReference>
<evidence type="ECO:0000256" key="3">
    <source>
        <dbReference type="SAM" id="SignalP"/>
    </source>
</evidence>
<evidence type="ECO:0000256" key="1">
    <source>
        <dbReference type="ARBA" id="ARBA00001947"/>
    </source>
</evidence>
<proteinExistence type="inferred from homology"/>
<evidence type="ECO:0000256" key="2">
    <source>
        <dbReference type="ARBA" id="ARBA00005634"/>
    </source>
</evidence>
<comment type="similarity">
    <text evidence="2">Belongs to the peptidase M28 family. M28B subfamily.</text>
</comment>
<sequence length="464" mass="49409">MWHLALLTLLPSLCGAAATTLASLPGFPASGGAASTAALLQEGKWWVHLGDHVYHTPASSSGLSRHVGDYYYAIGSSAALSDELRSRRVGGQGRLHIFHLPDGAAMLQVHGTIGSRRSSLSGLKQLTEGMQLSLFPLYKKDKSYKNPLHKSGQAVEKHAVSRITGKGIMSFLQNLTSFNTRSYQSSQASSRVQDYLSKTFASMGYKVCKHTFGQGGPATNIVAYVPGSISGSEMVIVGAHYDDIPAVGTAPGAEDNGSGVASLMAIMRAFKDTDIRPKKSVAFVAFAGEEPGLLGSDAYAASCLQTRSGMEECLPALDGGLNSSAASFLGKTKRTGRQTTAYQAIIMDEVGWQSPKLTNATVNLEAYPWTQEVMEHLAQSSEDHNGDSLLVVHSDNPFGSDHMSFLRRKMPAVLTINGDDEAYPCYHQSCDKIELVSGELVSKIAKMNMGALLRLAGLEAGATA</sequence>
<comment type="cofactor">
    <cofactor evidence="1">
        <name>Zn(2+)</name>
        <dbReference type="ChEBI" id="CHEBI:29105"/>
    </cofactor>
</comment>
<reference evidence="5" key="1">
    <citation type="submission" date="2021-01" db="EMBL/GenBank/DDBJ databases">
        <authorList>
            <person name="Corre E."/>
            <person name="Pelletier E."/>
            <person name="Niang G."/>
            <person name="Scheremetjew M."/>
            <person name="Finn R."/>
            <person name="Kale V."/>
            <person name="Holt S."/>
            <person name="Cochrane G."/>
            <person name="Meng A."/>
            <person name="Brown T."/>
            <person name="Cohen L."/>
        </authorList>
    </citation>
    <scope>NUCLEOTIDE SEQUENCE</scope>
    <source>
        <strain evidence="5">CCMP2222</strain>
    </source>
</reference>
<gene>
    <name evidence="5" type="ORF">AAND1436_LOCUS47466</name>
</gene>
<feature type="signal peptide" evidence="3">
    <location>
        <begin position="1"/>
        <end position="18"/>
    </location>
</feature>
<dbReference type="AlphaFoldDB" id="A0A7S2J6K2"/>
<dbReference type="Gene3D" id="3.40.630.10">
    <property type="entry name" value="Zn peptidases"/>
    <property type="match status" value="1"/>
</dbReference>